<evidence type="ECO:0000313" key="2">
    <source>
        <dbReference type="Proteomes" id="UP001205603"/>
    </source>
</evidence>
<protein>
    <submittedName>
        <fullName evidence="1">Uncharacterized protein</fullName>
    </submittedName>
</protein>
<dbReference type="Proteomes" id="UP001205603">
    <property type="component" value="Unassembled WGS sequence"/>
</dbReference>
<organism evidence="1 2">
    <name type="scientific">Coprobacter tertius</name>
    <dbReference type="NCBI Taxonomy" id="2944915"/>
    <lineage>
        <taxon>Bacteria</taxon>
        <taxon>Pseudomonadati</taxon>
        <taxon>Bacteroidota</taxon>
        <taxon>Bacteroidia</taxon>
        <taxon>Bacteroidales</taxon>
        <taxon>Barnesiellaceae</taxon>
        <taxon>Coprobacter</taxon>
    </lineage>
</organism>
<name>A0ABT1MF04_9BACT</name>
<keyword evidence="2" id="KW-1185">Reference proteome</keyword>
<dbReference type="RefSeq" id="WP_255025921.1">
    <property type="nucleotide sequence ID" value="NZ_JANDHW010000003.1"/>
</dbReference>
<comment type="caution">
    <text evidence="1">The sequence shown here is derived from an EMBL/GenBank/DDBJ whole genome shotgun (WGS) entry which is preliminary data.</text>
</comment>
<gene>
    <name evidence="1" type="ORF">NMU02_03780</name>
</gene>
<evidence type="ECO:0000313" key="1">
    <source>
        <dbReference type="EMBL" id="MCP9611209.1"/>
    </source>
</evidence>
<proteinExistence type="predicted"/>
<sequence length="358" mass="41480">MNKLNQVIILIFLIFVFTPLVAQDETIYIVDTIRQKESTDKYCFDIILSHEGKNIIEDVEYIHINVLDKETMGIFQVIDFDESDCTGYNVYVGKDMLSVMDYNFDGYVDFSIPLWSDSRLGQIGYGYYLFDTRLNKFVESYFLSGLCIGGDNDGSGFDPPNKTVTEVCYATKFEALKSVYKFVECDSTVLLSSDSVYFAPIDSLDNLFGAYSEDYTWAELYGMDYEDPWHAIFHTFPVKEKENADIYLKLALKYSEDSLTFSGNTFDYKSVSEAIMQQIVAAFPKNENGWLAYGDIMYNKYRFTKDEDALSIMGDAYEKYAELMRAKRKKRKIPGYVYERIKERDSYLKNQSNDDSQF</sequence>
<dbReference type="InterPro" id="IPR058087">
    <property type="entry name" value="XAC2610_dom"/>
</dbReference>
<reference evidence="1 2" key="1">
    <citation type="submission" date="2022-07" db="EMBL/GenBank/DDBJ databases">
        <title>Fecal culturing of patients with breast cancer.</title>
        <authorList>
            <person name="Teng N.M.Y."/>
            <person name="Kiu R."/>
            <person name="Evans R."/>
            <person name="Baker D.J."/>
            <person name="Zenner C."/>
            <person name="Robinson S.D."/>
            <person name="Hall L.J."/>
        </authorList>
    </citation>
    <scope>NUCLEOTIDE SEQUENCE [LARGE SCALE GENOMIC DNA]</scope>
    <source>
        <strain evidence="1 2">LH1063</strain>
    </source>
</reference>
<dbReference type="NCBIfam" id="NF047539">
    <property type="entry name" value="XAC2610_fam"/>
    <property type="match status" value="1"/>
</dbReference>
<dbReference type="EMBL" id="JANDHW010000003">
    <property type="protein sequence ID" value="MCP9611209.1"/>
    <property type="molecule type" value="Genomic_DNA"/>
</dbReference>
<accession>A0ABT1MF04</accession>